<dbReference type="InterPro" id="IPR009056">
    <property type="entry name" value="Cyt_c-like_dom"/>
</dbReference>
<evidence type="ECO:0000313" key="8">
    <source>
        <dbReference type="EMBL" id="MEX6690761.1"/>
    </source>
</evidence>
<evidence type="ECO:0000256" key="5">
    <source>
        <dbReference type="ARBA" id="ARBA00023004"/>
    </source>
</evidence>
<evidence type="ECO:0000259" key="7">
    <source>
        <dbReference type="PROSITE" id="PS51007"/>
    </source>
</evidence>
<evidence type="ECO:0000256" key="1">
    <source>
        <dbReference type="ARBA" id="ARBA00022448"/>
    </source>
</evidence>
<dbReference type="Gene3D" id="1.10.760.10">
    <property type="entry name" value="Cytochrome c-like domain"/>
    <property type="match status" value="1"/>
</dbReference>
<keyword evidence="3 6" id="KW-0479">Metal-binding</keyword>
<dbReference type="PROSITE" id="PS51257">
    <property type="entry name" value="PROKAR_LIPOPROTEIN"/>
    <property type="match status" value="1"/>
</dbReference>
<dbReference type="Pfam" id="PF00034">
    <property type="entry name" value="Cytochrom_C"/>
    <property type="match status" value="1"/>
</dbReference>
<dbReference type="SUPFAM" id="SSF46626">
    <property type="entry name" value="Cytochrome c"/>
    <property type="match status" value="1"/>
</dbReference>
<keyword evidence="2 6" id="KW-0349">Heme</keyword>
<dbReference type="PROSITE" id="PS51007">
    <property type="entry name" value="CYTC"/>
    <property type="match status" value="1"/>
</dbReference>
<reference evidence="8 9" key="1">
    <citation type="submission" date="2023-07" db="EMBL/GenBank/DDBJ databases">
        <authorList>
            <person name="Lian W.-H."/>
        </authorList>
    </citation>
    <scope>NUCLEOTIDE SEQUENCE [LARGE SCALE GENOMIC DNA]</scope>
    <source>
        <strain evidence="8 9">SYSU DXS3180</strain>
    </source>
</reference>
<dbReference type="EMBL" id="JAULBC010000010">
    <property type="protein sequence ID" value="MEX6690761.1"/>
    <property type="molecule type" value="Genomic_DNA"/>
</dbReference>
<evidence type="ECO:0000313" key="9">
    <source>
        <dbReference type="Proteomes" id="UP001560573"/>
    </source>
</evidence>
<sequence>MKYVAFFLCATLMILSCKQTSTTKNTSGKTPMTDSLVNNPANMVDSEYRRGASLISKYDCLTCHKLNDTSIGPSYMSIANRYSNVSGNVDNLAHKIITGATGAWGNKAMTPHPNITVPDAEEMVRYILSLKPKG</sequence>
<dbReference type="InterPro" id="IPR036909">
    <property type="entry name" value="Cyt_c-like_dom_sf"/>
</dbReference>
<evidence type="ECO:0000256" key="2">
    <source>
        <dbReference type="ARBA" id="ARBA00022617"/>
    </source>
</evidence>
<proteinExistence type="predicted"/>
<keyword evidence="9" id="KW-1185">Reference proteome</keyword>
<keyword evidence="1" id="KW-0813">Transport</keyword>
<organism evidence="8 9">
    <name type="scientific">Danxiaibacter flavus</name>
    <dbReference type="NCBI Taxonomy" id="3049108"/>
    <lineage>
        <taxon>Bacteria</taxon>
        <taxon>Pseudomonadati</taxon>
        <taxon>Bacteroidota</taxon>
        <taxon>Chitinophagia</taxon>
        <taxon>Chitinophagales</taxon>
        <taxon>Chitinophagaceae</taxon>
        <taxon>Danxiaibacter</taxon>
    </lineage>
</organism>
<evidence type="ECO:0000256" key="6">
    <source>
        <dbReference type="PROSITE-ProRule" id="PRU00433"/>
    </source>
</evidence>
<accession>A0ABV3ZLJ8</accession>
<evidence type="ECO:0000256" key="4">
    <source>
        <dbReference type="ARBA" id="ARBA00022982"/>
    </source>
</evidence>
<gene>
    <name evidence="8" type="ORF">QTN47_24855</name>
</gene>
<dbReference type="Proteomes" id="UP001560573">
    <property type="component" value="Unassembled WGS sequence"/>
</dbReference>
<feature type="domain" description="Cytochrome c" evidence="7">
    <location>
        <begin position="46"/>
        <end position="131"/>
    </location>
</feature>
<evidence type="ECO:0000256" key="3">
    <source>
        <dbReference type="ARBA" id="ARBA00022723"/>
    </source>
</evidence>
<dbReference type="RefSeq" id="WP_369332176.1">
    <property type="nucleotide sequence ID" value="NZ_JAULBC010000010.1"/>
</dbReference>
<comment type="caution">
    <text evidence="8">The sequence shown here is derived from an EMBL/GenBank/DDBJ whole genome shotgun (WGS) entry which is preliminary data.</text>
</comment>
<keyword evidence="5 6" id="KW-0408">Iron</keyword>
<protein>
    <recommendedName>
        <fullName evidence="7">Cytochrome c domain-containing protein</fullName>
    </recommendedName>
</protein>
<keyword evidence="4" id="KW-0249">Electron transport</keyword>
<name>A0ABV3ZLJ8_9BACT</name>
<dbReference type="PRINTS" id="PR00606">
    <property type="entry name" value="CYTCHROMECID"/>
</dbReference>
<dbReference type="InterPro" id="IPR002324">
    <property type="entry name" value="Cyt_c_ID"/>
</dbReference>